<sequence length="186" mass="20332">MVAVKVEGTEEFRRLAVQLKQAGRGDLRRELARAMREAAAPVVQDAQSRVQSLSVTGASGGASARAARAATALGRRKATDRAKNRAHARAGLRATIARSVRARVSTSGTSANVRIHLNKNVLPPDQRTLPGHLNEGRWKHPVFGNRDIWVAQSAPPAWFDDAMRSGGPRIRQEAFDVVERFIDKLE</sequence>
<dbReference type="Proteomes" id="UP001519332">
    <property type="component" value="Unassembled WGS sequence"/>
</dbReference>
<organism evidence="1 2">
    <name type="scientific">Kibdelosporangium banguiense</name>
    <dbReference type="NCBI Taxonomy" id="1365924"/>
    <lineage>
        <taxon>Bacteria</taxon>
        <taxon>Bacillati</taxon>
        <taxon>Actinomycetota</taxon>
        <taxon>Actinomycetes</taxon>
        <taxon>Pseudonocardiales</taxon>
        <taxon>Pseudonocardiaceae</taxon>
        <taxon>Kibdelosporangium</taxon>
    </lineage>
</organism>
<gene>
    <name evidence="1" type="ORF">JOF56_005710</name>
</gene>
<accession>A0ABS4TMX9</accession>
<keyword evidence="2" id="KW-1185">Reference proteome</keyword>
<evidence type="ECO:0000313" key="2">
    <source>
        <dbReference type="Proteomes" id="UP001519332"/>
    </source>
</evidence>
<proteinExistence type="predicted"/>
<dbReference type="EMBL" id="JAGINW010000001">
    <property type="protein sequence ID" value="MBP2325325.1"/>
    <property type="molecule type" value="Genomic_DNA"/>
</dbReference>
<reference evidence="1 2" key="1">
    <citation type="submission" date="2021-03" db="EMBL/GenBank/DDBJ databases">
        <title>Sequencing the genomes of 1000 actinobacteria strains.</title>
        <authorList>
            <person name="Klenk H.-P."/>
        </authorList>
    </citation>
    <scope>NUCLEOTIDE SEQUENCE [LARGE SCALE GENOMIC DNA]</scope>
    <source>
        <strain evidence="1 2">DSM 46670</strain>
    </source>
</reference>
<name>A0ABS4TMX9_9PSEU</name>
<dbReference type="RefSeq" id="WP_209642536.1">
    <property type="nucleotide sequence ID" value="NZ_JAGINW010000001.1"/>
</dbReference>
<evidence type="ECO:0000313" key="1">
    <source>
        <dbReference type="EMBL" id="MBP2325325.1"/>
    </source>
</evidence>
<evidence type="ECO:0008006" key="3">
    <source>
        <dbReference type="Google" id="ProtNLM"/>
    </source>
</evidence>
<comment type="caution">
    <text evidence="1">The sequence shown here is derived from an EMBL/GenBank/DDBJ whole genome shotgun (WGS) entry which is preliminary data.</text>
</comment>
<protein>
    <recommendedName>
        <fullName evidence="3">HK97 gp10 family phage protein</fullName>
    </recommendedName>
</protein>